<dbReference type="PANTHER" id="PTHR48063">
    <property type="entry name" value="LRR RECEPTOR-LIKE KINASE"/>
    <property type="match status" value="1"/>
</dbReference>
<dbReference type="GO" id="GO:0016301">
    <property type="term" value="F:kinase activity"/>
    <property type="evidence" value="ECO:0007669"/>
    <property type="project" value="UniProtKB-KW"/>
</dbReference>
<keyword evidence="9" id="KW-0812">Transmembrane</keyword>
<dbReference type="Proteomes" id="UP000501690">
    <property type="component" value="Linkage Group LG5"/>
</dbReference>
<dbReference type="FunFam" id="3.80.10.10:FF:000111">
    <property type="entry name" value="LRR receptor-like serine/threonine-protein kinase ERECTA"/>
    <property type="match status" value="1"/>
</dbReference>
<dbReference type="InterPro" id="IPR055414">
    <property type="entry name" value="LRR_R13L4/SHOC2-like"/>
</dbReference>
<keyword evidence="15" id="KW-1015">Disulfide bond</keyword>
<keyword evidence="14" id="KW-0472">Membrane</keyword>
<dbReference type="SMART" id="SM00369">
    <property type="entry name" value="LRR_TYP"/>
    <property type="match status" value="7"/>
</dbReference>
<dbReference type="FunFam" id="3.80.10.10:FF:000400">
    <property type="entry name" value="Nuclear pore complex protein NUP107"/>
    <property type="match status" value="1"/>
</dbReference>
<evidence type="ECO:0000313" key="22">
    <source>
        <dbReference type="EMBL" id="QCD94731.1"/>
    </source>
</evidence>
<dbReference type="InterPro" id="IPR032675">
    <property type="entry name" value="LRR_dom_sf"/>
</dbReference>
<keyword evidence="11" id="KW-0677">Repeat</keyword>
<dbReference type="InterPro" id="IPR046956">
    <property type="entry name" value="RLP23-like"/>
</dbReference>
<evidence type="ECO:0000256" key="14">
    <source>
        <dbReference type="ARBA" id="ARBA00023136"/>
    </source>
</evidence>
<evidence type="ECO:0000259" key="21">
    <source>
        <dbReference type="Pfam" id="PF23598"/>
    </source>
</evidence>
<reference evidence="22 23" key="1">
    <citation type="submission" date="2019-04" db="EMBL/GenBank/DDBJ databases">
        <title>An improved genome assembly and genetic linkage map for asparagus bean, Vigna unguiculata ssp. sesquipedialis.</title>
        <authorList>
            <person name="Xia Q."/>
            <person name="Zhang R."/>
            <person name="Dong Y."/>
        </authorList>
    </citation>
    <scope>NUCLEOTIDE SEQUENCE [LARGE SCALE GENOMIC DNA]</scope>
    <source>
        <tissue evidence="22">Leaf</tissue>
    </source>
</reference>
<protein>
    <submittedName>
        <fullName evidence="22">LRR receptor-like serine/threonine-protein kinase FLS2</fullName>
    </submittedName>
</protein>
<evidence type="ECO:0000256" key="9">
    <source>
        <dbReference type="ARBA" id="ARBA00022692"/>
    </source>
</evidence>
<evidence type="ECO:0000256" key="12">
    <source>
        <dbReference type="ARBA" id="ARBA00022821"/>
    </source>
</evidence>
<evidence type="ECO:0000259" key="20">
    <source>
        <dbReference type="Pfam" id="PF08263"/>
    </source>
</evidence>
<evidence type="ECO:0000256" key="16">
    <source>
        <dbReference type="ARBA" id="ARBA00023170"/>
    </source>
</evidence>
<evidence type="ECO:0000256" key="17">
    <source>
        <dbReference type="ARBA" id="ARBA00023180"/>
    </source>
</evidence>
<gene>
    <name evidence="22" type="ORF">DEO72_LG5g2816</name>
</gene>
<evidence type="ECO:0000313" key="23">
    <source>
        <dbReference type="Proteomes" id="UP000501690"/>
    </source>
</evidence>
<dbReference type="InterPro" id="IPR013210">
    <property type="entry name" value="LRR_N_plant-typ"/>
</dbReference>
<dbReference type="Pfam" id="PF13516">
    <property type="entry name" value="LRR_6"/>
    <property type="match status" value="1"/>
</dbReference>
<evidence type="ECO:0000256" key="18">
    <source>
        <dbReference type="ARBA" id="ARBA00038043"/>
    </source>
</evidence>
<dbReference type="SUPFAM" id="SSF52058">
    <property type="entry name" value="L domain-like"/>
    <property type="match status" value="2"/>
</dbReference>
<keyword evidence="8" id="KW-0433">Leucine-rich repeat</keyword>
<accession>A0A4D6M2E4</accession>
<dbReference type="SUPFAM" id="SSF52047">
    <property type="entry name" value="RNI-like"/>
    <property type="match status" value="1"/>
</dbReference>
<comment type="subcellular location">
    <subcellularLocation>
        <location evidence="3">Cell membrane</location>
        <topology evidence="3">Single-pass type I membrane protein</topology>
    </subcellularLocation>
    <subcellularLocation>
        <location evidence="1">Membrane</location>
        <topology evidence="1">Peripheral membrane protein</topology>
    </subcellularLocation>
    <subcellularLocation>
        <location evidence="2">Secreted</location>
        <location evidence="2">Cell wall</location>
    </subcellularLocation>
</comment>
<keyword evidence="7" id="KW-0964">Secreted</keyword>
<evidence type="ECO:0000256" key="11">
    <source>
        <dbReference type="ARBA" id="ARBA00022737"/>
    </source>
</evidence>
<dbReference type="AlphaFoldDB" id="A0A4D6M2E4"/>
<organism evidence="22 23">
    <name type="scientific">Vigna unguiculata</name>
    <name type="common">Cowpea</name>
    <dbReference type="NCBI Taxonomy" id="3917"/>
    <lineage>
        <taxon>Eukaryota</taxon>
        <taxon>Viridiplantae</taxon>
        <taxon>Streptophyta</taxon>
        <taxon>Embryophyta</taxon>
        <taxon>Tracheophyta</taxon>
        <taxon>Spermatophyta</taxon>
        <taxon>Magnoliopsida</taxon>
        <taxon>eudicotyledons</taxon>
        <taxon>Gunneridae</taxon>
        <taxon>Pentapetalae</taxon>
        <taxon>rosids</taxon>
        <taxon>fabids</taxon>
        <taxon>Fabales</taxon>
        <taxon>Fabaceae</taxon>
        <taxon>Papilionoideae</taxon>
        <taxon>50 kb inversion clade</taxon>
        <taxon>NPAAA clade</taxon>
        <taxon>indigoferoid/millettioid clade</taxon>
        <taxon>Phaseoleae</taxon>
        <taxon>Vigna</taxon>
    </lineage>
</organism>
<evidence type="ECO:0000256" key="3">
    <source>
        <dbReference type="ARBA" id="ARBA00004251"/>
    </source>
</evidence>
<keyword evidence="23" id="KW-1185">Reference proteome</keyword>
<dbReference type="Pfam" id="PF23598">
    <property type="entry name" value="LRR_14"/>
    <property type="match status" value="1"/>
</dbReference>
<evidence type="ECO:0000256" key="8">
    <source>
        <dbReference type="ARBA" id="ARBA00022614"/>
    </source>
</evidence>
<dbReference type="GO" id="GO:0005886">
    <property type="term" value="C:plasma membrane"/>
    <property type="evidence" value="ECO:0007669"/>
    <property type="project" value="UniProtKB-SubCell"/>
</dbReference>
<feature type="signal peptide" evidence="19">
    <location>
        <begin position="1"/>
        <end position="25"/>
    </location>
</feature>
<evidence type="ECO:0000256" key="13">
    <source>
        <dbReference type="ARBA" id="ARBA00022989"/>
    </source>
</evidence>
<dbReference type="InterPro" id="IPR003591">
    <property type="entry name" value="Leu-rich_rpt_typical-subtyp"/>
</dbReference>
<feature type="domain" description="Disease resistance R13L4/SHOC-2-like LRR" evidence="21">
    <location>
        <begin position="127"/>
        <end position="349"/>
    </location>
</feature>
<dbReference type="GO" id="GO:0006952">
    <property type="term" value="P:defense response"/>
    <property type="evidence" value="ECO:0007669"/>
    <property type="project" value="UniProtKB-KW"/>
</dbReference>
<proteinExistence type="inferred from homology"/>
<evidence type="ECO:0000256" key="1">
    <source>
        <dbReference type="ARBA" id="ARBA00004170"/>
    </source>
</evidence>
<evidence type="ECO:0000256" key="2">
    <source>
        <dbReference type="ARBA" id="ARBA00004191"/>
    </source>
</evidence>
<dbReference type="PANTHER" id="PTHR48063:SF98">
    <property type="entry name" value="LRR RECEPTOR-LIKE SERINE_THREONINE-PROTEIN KINASE FLS2"/>
    <property type="match status" value="1"/>
</dbReference>
<keyword evidence="10 19" id="KW-0732">Signal</keyword>
<evidence type="ECO:0000256" key="10">
    <source>
        <dbReference type="ARBA" id="ARBA00022729"/>
    </source>
</evidence>
<name>A0A4D6M2E4_VIGUN</name>
<evidence type="ECO:0000256" key="6">
    <source>
        <dbReference type="ARBA" id="ARBA00022512"/>
    </source>
</evidence>
<keyword evidence="5" id="KW-1003">Cell membrane</keyword>
<evidence type="ECO:0000256" key="7">
    <source>
        <dbReference type="ARBA" id="ARBA00022525"/>
    </source>
</evidence>
<keyword evidence="16 22" id="KW-0675">Receptor</keyword>
<keyword evidence="13" id="KW-1133">Transmembrane helix</keyword>
<dbReference type="EMBL" id="CP039349">
    <property type="protein sequence ID" value="QCD94731.1"/>
    <property type="molecule type" value="Genomic_DNA"/>
</dbReference>
<evidence type="ECO:0000256" key="5">
    <source>
        <dbReference type="ARBA" id="ARBA00022475"/>
    </source>
</evidence>
<keyword evidence="22" id="KW-0808">Transferase</keyword>
<dbReference type="Pfam" id="PF08263">
    <property type="entry name" value="LRRNT_2"/>
    <property type="match status" value="1"/>
</dbReference>
<keyword evidence="17" id="KW-0325">Glycoprotein</keyword>
<evidence type="ECO:0000256" key="19">
    <source>
        <dbReference type="SAM" id="SignalP"/>
    </source>
</evidence>
<comment type="similarity">
    <text evidence="18">Belongs to the polygalacturonase-inhibiting protein family.</text>
</comment>
<keyword evidence="12" id="KW-0611">Plant defense</keyword>
<evidence type="ECO:0000256" key="4">
    <source>
        <dbReference type="ARBA" id="ARBA00009592"/>
    </source>
</evidence>
<evidence type="ECO:0000256" key="15">
    <source>
        <dbReference type="ARBA" id="ARBA00023157"/>
    </source>
</evidence>
<dbReference type="InterPro" id="IPR001611">
    <property type="entry name" value="Leu-rich_rpt"/>
</dbReference>
<keyword evidence="6" id="KW-0134">Cell wall</keyword>
<feature type="domain" description="Leucine-rich repeat-containing N-terminal plant-type" evidence="20">
    <location>
        <begin position="33"/>
        <end position="70"/>
    </location>
</feature>
<feature type="chain" id="PRO_5020035818" evidence="19">
    <location>
        <begin position="26"/>
        <end position="857"/>
    </location>
</feature>
<sequence>MSTTNLVRFILMMFMLCVVSQVVDGEQEMRCLPKEREALLQFKAAIVDHYGMLSSWTTPDCCLWQGIRCSNLTAHILSLHLPGEYPNFIQTGYISGEIHQSLTELPQLQYVNLSSNYFGYKKIPEFFGSFRYLKYLDLSSCGFGGEIPRQLGSLSNLKYLNLASNSLNGSIPGQFGNLSKLQHLDLWHNFLEANIPSFLGNLSQLQHLRLSCYYFEGNIPSQLGNLTKLEQLYLGGYLGGGIKIEDGGQWLSNLLSLTHFSLVSVSNLDRSYSWLKVITKLPELRELSLVGCSLSDHFILLSKPSKLNFSTSLSVLDLSQNTFTSPMVLQWVSNITSNLVELDLSANHLEGFTSSDFGMVKNSLRRLDLSSNNFKAKDLKSFTNICTLHSLYLSSNKFTEDLPSILSNLSSGCVRHSLQELDLSLNHIVGTLSDISVFSSLKTLFLQINRLSGRIPEGVKLPSTLEDLSISENFFKGGIPKSFGNACALHSFDMSANNLNVELPTIISHLSGCARYSLQELYLHMNKITDCWRQLNKLVYLDLSHNNFSGKIPMSMGSLLDLQALFLRNNNLVEGIPFSLRNCTELVMLDMSENKLSGSIPDWIGTKEELQILSLGKNQFFGSLPLEVCCLRSIQVLDLSINNLSGKIPKCIKDLTSMTQTPSSIDYGYHSYFFKIGVFDTSMTYDLSALLTWKGLEQMFMNKGLSLLKLIDLSSNHFSGEIPVEIEKLSGLISLNLSRNNLIGKIPSNIGKLASLNSLDLSRNWLVGSIPPSLAQLYGLGVLDLSHNHLSGKIPTGTQLQSFNKSSYENNLDLCGPPLERLCIDGKLTQGPNPFSEKVFKMFINEDRNFFLVLDAD</sequence>
<dbReference type="Gene3D" id="3.80.10.10">
    <property type="entry name" value="Ribonuclease Inhibitor"/>
    <property type="match status" value="4"/>
</dbReference>
<comment type="similarity">
    <text evidence="4">Belongs to the RLP family.</text>
</comment>
<dbReference type="Pfam" id="PF00560">
    <property type="entry name" value="LRR_1"/>
    <property type="match status" value="8"/>
</dbReference>
<keyword evidence="22" id="KW-0418">Kinase</keyword>
<dbReference type="FunFam" id="3.80.10.10:FF:000383">
    <property type="entry name" value="Leucine-rich repeat receptor protein kinase EMS1"/>
    <property type="match status" value="1"/>
</dbReference>